<evidence type="ECO:0000313" key="2">
    <source>
        <dbReference type="Proteomes" id="UP000319809"/>
    </source>
</evidence>
<accession>A0A4Y5YIQ3</accession>
<dbReference type="Proteomes" id="UP000319809">
    <property type="component" value="Chromosome"/>
</dbReference>
<dbReference type="RefSeq" id="WP_140235030.1">
    <property type="nucleotide sequence ID" value="NZ_CP041036.1"/>
</dbReference>
<dbReference type="EMBL" id="CP041036">
    <property type="protein sequence ID" value="QDE32389.1"/>
    <property type="molecule type" value="Genomic_DNA"/>
</dbReference>
<dbReference type="AlphaFoldDB" id="A0A4Y5YIQ3"/>
<name>A0A4Y5YIQ3_9GAMM</name>
<keyword evidence="2" id="KW-1185">Reference proteome</keyword>
<evidence type="ECO:0008006" key="3">
    <source>
        <dbReference type="Google" id="ProtNLM"/>
    </source>
</evidence>
<gene>
    <name evidence="1" type="ORF">FH971_16315</name>
</gene>
<evidence type="ECO:0000313" key="1">
    <source>
        <dbReference type="EMBL" id="QDE32389.1"/>
    </source>
</evidence>
<organism evidence="1 2">
    <name type="scientific">Shewanella polaris</name>
    <dbReference type="NCBI Taxonomy" id="2588449"/>
    <lineage>
        <taxon>Bacteria</taxon>
        <taxon>Pseudomonadati</taxon>
        <taxon>Pseudomonadota</taxon>
        <taxon>Gammaproteobacteria</taxon>
        <taxon>Alteromonadales</taxon>
        <taxon>Shewanellaceae</taxon>
        <taxon>Shewanella</taxon>
    </lineage>
</organism>
<sequence>MFNDFKTTVLLCAVLVMAIVIAVGALGITSLKAKNGTLSHDLMQSQVSVDALLSSNDNKDERINTLERDYRVMTELNTSHRKQVADLQSTLDHKLERANQLRTSNHEPTKTWANTDLPSDAVQLLKQTDCQSGDTDQHGLCVTAP</sequence>
<dbReference type="KEGG" id="spol:FH971_16315"/>
<proteinExistence type="predicted"/>
<reference evidence="1 2" key="1">
    <citation type="submission" date="2019-06" db="EMBL/GenBank/DDBJ databases">
        <title>The genome of Shewanella sp. SM1901.</title>
        <authorList>
            <person name="Cha Q."/>
        </authorList>
    </citation>
    <scope>NUCLEOTIDE SEQUENCE [LARGE SCALE GENOMIC DNA]</scope>
    <source>
        <strain evidence="1 2">SM1901</strain>
    </source>
</reference>
<protein>
    <recommendedName>
        <fullName evidence="3">DUF2570 domain-containing protein</fullName>
    </recommendedName>
</protein>